<evidence type="ECO:0000256" key="1">
    <source>
        <dbReference type="ARBA" id="ARBA00004184"/>
    </source>
</evidence>
<evidence type="ECO:0000313" key="10">
    <source>
        <dbReference type="EMBL" id="KAJ2802021.1"/>
    </source>
</evidence>
<comment type="caution">
    <text evidence="10">The sequence shown here is derived from an EMBL/GenBank/DDBJ whole genome shotgun (WGS) entry which is preliminary data.</text>
</comment>
<dbReference type="GO" id="GO:0005737">
    <property type="term" value="C:cytoplasm"/>
    <property type="evidence" value="ECO:0007669"/>
    <property type="project" value="UniProtKB-SubCell"/>
</dbReference>
<feature type="region of interest" description="Disordered" evidence="7">
    <location>
        <begin position="790"/>
        <end position="810"/>
    </location>
</feature>
<dbReference type="InterPro" id="IPR011993">
    <property type="entry name" value="PH-like_dom_sf"/>
</dbReference>
<dbReference type="GO" id="GO:0016020">
    <property type="term" value="C:membrane"/>
    <property type="evidence" value="ECO:0007669"/>
    <property type="project" value="TreeGrafter"/>
</dbReference>
<feature type="binding site" evidence="6">
    <location>
        <begin position="398"/>
        <end position="404"/>
    </location>
    <ligand>
        <name>substrate</name>
    </ligand>
</feature>
<reference evidence="10" key="1">
    <citation type="submission" date="2022-07" db="EMBL/GenBank/DDBJ databases">
        <title>Phylogenomic reconstructions and comparative analyses of Kickxellomycotina fungi.</title>
        <authorList>
            <person name="Reynolds N.K."/>
            <person name="Stajich J.E."/>
            <person name="Barry K."/>
            <person name="Grigoriev I.V."/>
            <person name="Crous P."/>
            <person name="Smith M.E."/>
        </authorList>
    </citation>
    <scope>NUCLEOTIDE SEQUENCE</scope>
    <source>
        <strain evidence="10">NRRL 1565</strain>
    </source>
</reference>
<comment type="subcellular location">
    <subcellularLocation>
        <location evidence="2">Cytoplasm</location>
    </subcellularLocation>
    <subcellularLocation>
        <location evidence="1">Endomembrane system</location>
        <topology evidence="1">Peripheral membrane protein</topology>
    </subcellularLocation>
</comment>
<organism evidence="10 11">
    <name type="scientific">Coemansia guatemalensis</name>
    <dbReference type="NCBI Taxonomy" id="2761395"/>
    <lineage>
        <taxon>Eukaryota</taxon>
        <taxon>Fungi</taxon>
        <taxon>Fungi incertae sedis</taxon>
        <taxon>Zoopagomycota</taxon>
        <taxon>Kickxellomycotina</taxon>
        <taxon>Kickxellomycetes</taxon>
        <taxon>Kickxellales</taxon>
        <taxon>Kickxellaceae</taxon>
        <taxon>Coemansia</taxon>
    </lineage>
</organism>
<feature type="region of interest" description="Disordered" evidence="7">
    <location>
        <begin position="692"/>
        <end position="711"/>
    </location>
</feature>
<dbReference type="Pfam" id="PF06602">
    <property type="entry name" value="Myotub-related"/>
    <property type="match status" value="1"/>
</dbReference>
<dbReference type="InterPro" id="IPR010569">
    <property type="entry name" value="Myotubularin-like_Pase_dom"/>
</dbReference>
<evidence type="ECO:0000313" key="11">
    <source>
        <dbReference type="Proteomes" id="UP001140094"/>
    </source>
</evidence>
<dbReference type="PROSITE" id="PS00383">
    <property type="entry name" value="TYR_PHOSPHATASE_1"/>
    <property type="match status" value="1"/>
</dbReference>
<dbReference type="GO" id="GO:0004438">
    <property type="term" value="F:phosphatidylinositol-3-phosphate phosphatase activity"/>
    <property type="evidence" value="ECO:0007669"/>
    <property type="project" value="TreeGrafter"/>
</dbReference>
<dbReference type="InterPro" id="IPR016130">
    <property type="entry name" value="Tyr_Pase_AS"/>
</dbReference>
<sequence>MEHLRVTKVERVRLRRGGSSTEYIGTLHLTTHHLIFSAGELELWIGYPLIHSAELVRPPRLARKREDTNAYGIEQQQRRRRSGSVERQQQHMYSEEELVEWALEGAIRIRCHHFLFVTMRCEDVRRLYDIFATVKHLACVRSLRQLYAFDNKEQFETNGWEVYDARAEFERMGVGSTEGGRFWRISEVNRGFGLCATYPPVLAVPAKISDTTLTYAARYRSKGRLPVLCYLHPNRASMTRASQPMVGLKQARSVQDEKLVEAILASSEPQGTPPRYDYQRNNIIIDARPTTNAVVNRAVGAGSENMDHYKRCRKAYLGIDNIHVMRDALNKLVAAIQYNEGEEAVGADDESDMVAERGVVARIQSSRSNWLKHIENIMVGVSTIVEAIDAGHHVVVHCSDGWDRTAQLTSLAQLCLDPYYRTIRGFAVLVEKEWVSFGHQFTLRSGHMGHPDRFKVTRASRRKQQQSGVQDSTEDGGDEADVANTDSREASTSGGNGGSSSSAAGAEEGPGFDALLQSGTSMFGRFASRAFRGVQSRISSAIQAASDNMDDENEQDPFFVEYPELQPNYVPPIPTNATDADGGGSLSGHERKSGGGFRLGGRSKHDHETSPVFQQFLDCVYQLWVQHPTAFEFNERFLLDLFYHLHAAQFGTFLANNMKERQALDMRSSTKSVWSWIWQKLDKEGDSHGDSVYDNPLYGRGSEEKRQELQDSKRTILPDTRFIQYWSAMFSCHDPAFTCLQDNGGAAVAATDGISITTDGRCSNTSEELALAAAATPAIPVAAAADGQSSTLHLADNSGTSTHSTDPQASLSDRELALKISDLSFANVWDS</sequence>
<dbReference type="SUPFAM" id="SSF52799">
    <property type="entry name" value="(Phosphotyrosine protein) phosphatases II"/>
    <property type="match status" value="1"/>
</dbReference>
<dbReference type="InterPro" id="IPR030564">
    <property type="entry name" value="Myotubularin"/>
</dbReference>
<feature type="binding site" evidence="6">
    <location>
        <begin position="321"/>
        <end position="322"/>
    </location>
    <ligand>
        <name>substrate</name>
    </ligand>
</feature>
<evidence type="ECO:0000256" key="2">
    <source>
        <dbReference type="ARBA" id="ARBA00004496"/>
    </source>
</evidence>
<feature type="domain" description="Tyrosine specific protein phosphatases" evidence="8">
    <location>
        <begin position="375"/>
        <end position="411"/>
    </location>
</feature>
<dbReference type="Proteomes" id="UP001140094">
    <property type="component" value="Unassembled WGS sequence"/>
</dbReference>
<evidence type="ECO:0000256" key="4">
    <source>
        <dbReference type="ARBA" id="ARBA00022490"/>
    </source>
</evidence>
<feature type="compositionally biased region" description="Low complexity" evidence="7">
    <location>
        <begin position="499"/>
        <end position="509"/>
    </location>
</feature>
<evidence type="ECO:0000256" key="6">
    <source>
        <dbReference type="PIRSR" id="PIRSR630564-2"/>
    </source>
</evidence>
<comment type="similarity">
    <text evidence="3">Belongs to the protein-tyrosine phosphatase family. Non-receptor class myotubularin subfamily.</text>
</comment>
<dbReference type="EMBL" id="JANBUO010000721">
    <property type="protein sequence ID" value="KAJ2802021.1"/>
    <property type="molecule type" value="Genomic_DNA"/>
</dbReference>
<dbReference type="PANTHER" id="PTHR10807:SF128">
    <property type="entry name" value="PHOSPHATIDYLINOSITOL-3,5-BISPHOSPHATE 3-PHOSPHATASE"/>
    <property type="match status" value="1"/>
</dbReference>
<feature type="compositionally biased region" description="Acidic residues" evidence="7">
    <location>
        <begin position="472"/>
        <end position="481"/>
    </location>
</feature>
<feature type="active site" description="Phosphocysteine intermediate" evidence="5">
    <location>
        <position position="398"/>
    </location>
</feature>
<keyword evidence="11" id="KW-1185">Reference proteome</keyword>
<gene>
    <name evidence="10" type="primary">YMR1</name>
    <name evidence="10" type="ORF">H4R20_003440</name>
</gene>
<name>A0A9W8I0J9_9FUNG</name>
<protein>
    <submittedName>
        <fullName evidence="10">Phosphatidylinositol-3-phosphatase ymr1</fullName>
    </submittedName>
</protein>
<evidence type="ECO:0000256" key="5">
    <source>
        <dbReference type="PIRSR" id="PIRSR630564-1"/>
    </source>
</evidence>
<evidence type="ECO:0000256" key="7">
    <source>
        <dbReference type="SAM" id="MobiDB-lite"/>
    </source>
</evidence>
<proteinExistence type="inferred from homology"/>
<dbReference type="OrthoDB" id="271628at2759"/>
<evidence type="ECO:0000259" key="8">
    <source>
        <dbReference type="PROSITE" id="PS50056"/>
    </source>
</evidence>
<dbReference type="PANTHER" id="PTHR10807">
    <property type="entry name" value="MYOTUBULARIN-RELATED"/>
    <property type="match status" value="1"/>
</dbReference>
<dbReference type="PROSITE" id="PS51339">
    <property type="entry name" value="PPASE_MYOTUBULARIN"/>
    <property type="match status" value="1"/>
</dbReference>
<dbReference type="InterPro" id="IPR029021">
    <property type="entry name" value="Prot-tyrosine_phosphatase-like"/>
</dbReference>
<evidence type="ECO:0000256" key="3">
    <source>
        <dbReference type="ARBA" id="ARBA00007471"/>
    </source>
</evidence>
<feature type="region of interest" description="Disordered" evidence="7">
    <location>
        <begin position="574"/>
        <end position="604"/>
    </location>
</feature>
<dbReference type="InterPro" id="IPR000387">
    <property type="entry name" value="Tyr_Pase_dom"/>
</dbReference>
<dbReference type="Gene3D" id="2.30.29.30">
    <property type="entry name" value="Pleckstrin-homology domain (PH domain)/Phosphotyrosine-binding domain (PTB)"/>
    <property type="match status" value="1"/>
</dbReference>
<evidence type="ECO:0000259" key="9">
    <source>
        <dbReference type="PROSITE" id="PS51339"/>
    </source>
</evidence>
<feature type="region of interest" description="Disordered" evidence="7">
    <location>
        <begin position="66"/>
        <end position="88"/>
    </location>
</feature>
<dbReference type="AlphaFoldDB" id="A0A9W8I0J9"/>
<keyword evidence="4" id="KW-0963">Cytoplasm</keyword>
<feature type="region of interest" description="Disordered" evidence="7">
    <location>
        <begin position="457"/>
        <end position="513"/>
    </location>
</feature>
<dbReference type="GO" id="GO:0012505">
    <property type="term" value="C:endomembrane system"/>
    <property type="evidence" value="ECO:0007669"/>
    <property type="project" value="UniProtKB-SubCell"/>
</dbReference>
<dbReference type="PROSITE" id="PS50056">
    <property type="entry name" value="TYR_PHOSPHATASE_2"/>
    <property type="match status" value="1"/>
</dbReference>
<dbReference type="GO" id="GO:0046856">
    <property type="term" value="P:phosphatidylinositol dephosphorylation"/>
    <property type="evidence" value="ECO:0007669"/>
    <property type="project" value="TreeGrafter"/>
</dbReference>
<accession>A0A9W8I0J9</accession>
<feature type="compositionally biased region" description="Basic and acidic residues" evidence="7">
    <location>
        <begin position="701"/>
        <end position="711"/>
    </location>
</feature>
<feature type="domain" description="Myotubularin phosphatase" evidence="9">
    <location>
        <begin position="159"/>
        <end position="730"/>
    </location>
</feature>